<proteinExistence type="predicted"/>
<dbReference type="CDD" id="cd18580">
    <property type="entry name" value="ABC_6TM_ABCC_D2"/>
    <property type="match status" value="1"/>
</dbReference>
<feature type="transmembrane region" description="Helical" evidence="10">
    <location>
        <begin position="724"/>
        <end position="747"/>
    </location>
</feature>
<reference evidence="13" key="1">
    <citation type="journal article" date="2020" name="J Insects Food Feed">
        <title>The yellow mealworm (Tenebrio molitor) genome: a resource for the emerging insects as food and feed industry.</title>
        <authorList>
            <person name="Eriksson T."/>
            <person name="Andere A."/>
            <person name="Kelstrup H."/>
            <person name="Emery V."/>
            <person name="Picard C."/>
        </authorList>
    </citation>
    <scope>NUCLEOTIDE SEQUENCE</scope>
    <source>
        <strain evidence="13">Stoneville</strain>
        <tissue evidence="13">Whole head</tissue>
    </source>
</reference>
<dbReference type="InterPro" id="IPR036640">
    <property type="entry name" value="ABC1_TM_sf"/>
</dbReference>
<feature type="domain" description="ABC transmembrane type-1" evidence="12">
    <location>
        <begin position="1756"/>
        <end position="1891"/>
    </location>
</feature>
<feature type="domain" description="ABC transmembrane type-1" evidence="12">
    <location>
        <begin position="100"/>
        <end position="368"/>
    </location>
</feature>
<evidence type="ECO:0000256" key="5">
    <source>
        <dbReference type="ARBA" id="ARBA00022741"/>
    </source>
</evidence>
<evidence type="ECO:0000256" key="7">
    <source>
        <dbReference type="ARBA" id="ARBA00022989"/>
    </source>
</evidence>
<dbReference type="PROSITE" id="PS00211">
    <property type="entry name" value="ABC_TRANSPORTER_1"/>
    <property type="match status" value="5"/>
</dbReference>
<feature type="domain" description="ABC transmembrane type-1" evidence="12">
    <location>
        <begin position="679"/>
        <end position="965"/>
    </location>
</feature>
<dbReference type="SMART" id="SM00382">
    <property type="entry name" value="AAA"/>
    <property type="match status" value="6"/>
</dbReference>
<feature type="domain" description="ABC transmembrane type-1" evidence="12">
    <location>
        <begin position="1289"/>
        <end position="1415"/>
    </location>
</feature>
<evidence type="ECO:0000256" key="8">
    <source>
        <dbReference type="ARBA" id="ARBA00023136"/>
    </source>
</evidence>
<feature type="transmembrane region" description="Helical" evidence="10">
    <location>
        <begin position="125"/>
        <end position="148"/>
    </location>
</feature>
<evidence type="ECO:0000256" key="10">
    <source>
        <dbReference type="SAM" id="Phobius"/>
    </source>
</evidence>
<evidence type="ECO:0000256" key="2">
    <source>
        <dbReference type="ARBA" id="ARBA00022448"/>
    </source>
</evidence>
<keyword evidence="3 10" id="KW-0812">Transmembrane</keyword>
<dbReference type="InterPro" id="IPR044726">
    <property type="entry name" value="ABCC_6TM_D2"/>
</dbReference>
<feature type="domain" description="ABC transporter" evidence="11">
    <location>
        <begin position="411"/>
        <end position="634"/>
    </location>
</feature>
<sequence length="3051" mass="343998">MNCAKNCHPRDNANFLSHFLFCWQLKILARRRKGKFSVEDVVVPVKEHESARLGDKLEALWDERVKLGKNPLILVLVKMFGVEFALYGLLYFPLDLAVCLLPPIYLKNIINYFTPNQTSTTRDEAYIGGLLIVLSIFLRALIYHIMILELSSFGMKIRIACCSLVYRKLMKLRSTTLQKITLGQVVNLLSNDAGRFDNGFAYWHHIWTAPIKMIIITYFLVVSYGYKPTVGLSAPLLYLLIQILIYKKIFAERMRVAERTDYRIRLLSDMLNGIRAIKMFAWEKHFATLVNAARRFEMKEIAKANVWRLTYYSFSAYLQKISVFLCITIVMTSHSPLTPQYLFPVVVIFDALRFNIYLMSWGIVQFSEFMVSLRRIQKLLLLEPSKKKNFDAVVERYNRTTETGDGKVFGVCLNNINAKWDLSLPNNTLSDVSLEVNSSELVAIVGATGSGKSTLLQVILQELEVSSGTLHVKGSVSFAPQEPWIFSGTIRDNILLGEKMDVARYREVINLCCLEHDLSHLSHGDNTMVGERGVKLSGGQKARVNLARAVYRNAEIYLLDDPLSAVDARVASRIFHQCIQSYLKSKCVILVTHQKQFLQDVDKVLLLENGRVAASGGYDTLENMINIVESDDSQEISEETAQLAKGDVPSEVDEDQGISAASCYRKYFLAGHGWTVTGLVFLVFVLTQLVANLFDYFLSFWINISQETTDYDAKIRNFFTDRNCLCICGTLIVMLIALNHLNAWALAVYSKWASTSLHDSLFGKILVGSLTFFDNHSSGRILNRFSKDMGAVDEFIPTYLSGVLKTSLQVSGAVVLILVFDYTMIVATGVFFLLIYIYSRAFKPIISHTNKVEGTRRSPLFTHVSASLQGLSVIRAFKAERHLQKQFDNLQNMQSCVYYLYRAMFYSFAFWTDITCAFYASILVLYLFLSETAISVGYVGLFMTQLLGLVALVNDIMKTWVHLDHDIFSVGRISDYTDVAPEGDAASLVPPKSWPSDGIVQFSSVSMRYSVDKPFVIKRLSLTIKSREKIGIVGRTGAGKSSLISTIFRLYDFEGQIFIDGIDIKTIPLDTLRSRVAIIPQVPILFMGTLRQNLDPFHDYQDWQVWSALEDVGLKEIVSSLPSGLESEISEGGCNLSVGQRQLLCLVRAILRNAKIVILDEATASVDQETDEMIQRTVRRKFKDATVLTIAHRLSTILDSDKILIMDSEDGVNWQLRILWKKRKNKFTEDDVLVPVEEHESQNLGDKLETLWFEEETIYEEPSLTRALMKLFGLEFALYGLVYFPLDLVIGKLLKLKSTTVQKITLGQIINLLSNDAERFDKVFAYLHFSWISPLKMTVVGWYLVVTYGYDAIGGMVVPVLCILINILVSKKISSTRQYVAGTTDSRIRLLSNIINGINAIKMFTWEKPFAALVDITRRAPLTSDYMFAMIVVYDNIRIACHNFGTALNHYAELKISVRRFQEFLLSDRQTLSTSDKIILTSRQSLNQSRESSGVFVRNVSVKWDSSLPNYVLKEATFTANPSELVAVVGTAGSGKSTLLQVILKEITILNGDVVVGGSLSYAPQQPWIFTGSVKDNILFGEALDKQKYQEVVRVCCLEYDLSLFPHGDNSLVGERGMLLSGGQKARIGLARAVYRKADIYLLDDPLSAVDAHVANQIFYGCIRDYLREKCVILVTHQIQFLQDMDKVLLLEKGKISPCHKFDKLEMEKTDKKSFSSDVVIEKHNSPSETLENDGSGTVNTYKSYCLSGGTPTTIALLLLFFLLTQVLSSLYDYSLAFWINLKQKPETLDNWYFLNDYNCLFVCGILLVVLTILSHSSNWAFVKFCKCASKRLHDALFQKILLASMSFFNDHSSGRVLNRFSKDIGIVDEFIPVTFSEVTRTILKIGSSVGNVGLSVTQSMLMIGLVQYTVKCWEELEYQMKSVERVVEYADVTPEEDKWTCTPHESWPKHGGITFSAVSMRHSAHNPLVLQDLNLTIRAGEKIGIVGRTGAGKSSIISTLFRLYNFEGTISIDGVDIKTVPLHALRSKIAIIPQEPILFLGTLRQNLDPFDEYSDSELWNALEDVDLKELLCLVRAILKNAKIVALDEATASVDLATDETIQRTIRMKCKDCTVLTIAHRLNTVMDADKILVMESGKAVDWQLRILWKKRKNKFTEDDGLVPVEEHESQNLGDKLETRWFEEKSIYKEPSLTRVLIKLFGLEFALYGLVYFPMDLIIAKLLKLKSTTVQKITLGQIVNLLSNDAERFDKVLAYLHFSWISPLKMIVVVLASKKISSTRQFVAATTDSRIRLLSNIINGINAIKMFTWEKPFAALVDQARKAPLTFDYMFAMIIVYENIKGGCQNFGTALNHYAELKIAVRRFQEFLLSDRQTPSTSDNCILTSDQNLNQSRESSGVFVRNVSVKWDSSLPNYVLKDATFEAKSSELVAIIGTAGSGKSTLLQVILKEISILSGDVVVGGSLSYTPQQPWIFTGSVRDNILFGEPMDEQKYQEVIRVCCLEHDLSIFPHGDNSLVGERGMLLSGGQKARISLARAVYREADIYLLDDPLAAVDAQVANQIFYRCIRDYLRDKCVILVTHQIQFLHNVDKVLLLEKGEISTCSKFDTLAIEKTDKSLSSDVTLQQYDSPSEILEDDGSGTVNPYTSFCLSGGLVQYVMRFWGEFEYQMTSVERIVEYADVTPEEDNWSCTPHESWPQHGGITFSAVSMRYSADKPLVLQEVNLTIRAGEKIGIVGRTGAGKSSIISTLFRLYNFEGTISIDGVDIKTVPLHALRSKIAIIPQEPILFLGTLRQNLDPFDEYSDSQLWDALEDVNLKEVVSGLPSGLDSGVLEGGCNFSVGQRQLFCLVRAILKNATIVALDEATASVDLATDETIQRTIRMKCQDSTVLTIAHRLNTVMDADKILVMEKNWEKTYEQPGSKAESNDKKREEQGGVIHRRKNRIEKLHHRSSVNSASNNRLYTGCPKNGAQSLEGWQLRILWKKRKNKFTENDVLVPVEEHESQNLGDKLETLWVEEENFHKEPSLTRALTKRFGLEFALYGLVFFPLDLVIA</sequence>
<comment type="subcellular location">
    <subcellularLocation>
        <location evidence="1">Membrane</location>
        <topology evidence="1">Multi-pass membrane protein</topology>
    </subcellularLocation>
</comment>
<feature type="transmembrane region" description="Helical" evidence="10">
    <location>
        <begin position="1753"/>
        <end position="1772"/>
    </location>
</feature>
<keyword evidence="5" id="KW-0547">Nucleotide-binding</keyword>
<feature type="transmembrane region" description="Helical" evidence="10">
    <location>
        <begin position="232"/>
        <end position="250"/>
    </location>
</feature>
<feature type="region of interest" description="Disordered" evidence="9">
    <location>
        <begin position="2914"/>
        <end position="2939"/>
    </location>
</feature>
<dbReference type="InterPro" id="IPR003593">
    <property type="entry name" value="AAA+_ATPase"/>
</dbReference>
<dbReference type="PANTHER" id="PTHR24223">
    <property type="entry name" value="ATP-BINDING CASSETTE SUB-FAMILY C"/>
    <property type="match status" value="1"/>
</dbReference>
<dbReference type="FunFam" id="3.40.50.300:FF:000973">
    <property type="entry name" value="Multidrug resistance-associated protein 4"/>
    <property type="match status" value="3"/>
</dbReference>
<name>A0A8J6HM07_TENMO</name>
<keyword evidence="6" id="KW-0067">ATP-binding</keyword>
<keyword evidence="8 10" id="KW-0472">Membrane</keyword>
<dbReference type="InterPro" id="IPR003439">
    <property type="entry name" value="ABC_transporter-like_ATP-bd"/>
</dbReference>
<dbReference type="FunFam" id="3.40.50.300:FF:000163">
    <property type="entry name" value="Multidrug resistance-associated protein member 4"/>
    <property type="match status" value="2"/>
</dbReference>
<dbReference type="InterPro" id="IPR017871">
    <property type="entry name" value="ABC_transporter-like_CS"/>
</dbReference>
<keyword evidence="14" id="KW-1185">Reference proteome</keyword>
<dbReference type="PANTHER" id="PTHR24223:SF448">
    <property type="entry name" value="FI20146P1-RELATED"/>
    <property type="match status" value="1"/>
</dbReference>
<feature type="transmembrane region" description="Helical" evidence="10">
    <location>
        <begin position="84"/>
        <end position="105"/>
    </location>
</feature>
<comment type="caution">
    <text evidence="13">The sequence shown here is derived from an EMBL/GenBank/DDBJ whole genome shotgun (WGS) entry which is preliminary data.</text>
</comment>
<feature type="domain" description="ABC transporter" evidence="11">
    <location>
        <begin position="1000"/>
        <end position="1234"/>
    </location>
</feature>
<dbReference type="GO" id="GO:0005524">
    <property type="term" value="F:ATP binding"/>
    <property type="evidence" value="ECO:0007669"/>
    <property type="project" value="UniProtKB-KW"/>
</dbReference>
<accession>A0A8J6HM07</accession>
<dbReference type="NCBIfam" id="NF010167">
    <property type="entry name" value="PRK13648.1"/>
    <property type="match status" value="10"/>
</dbReference>
<evidence type="ECO:0000256" key="4">
    <source>
        <dbReference type="ARBA" id="ARBA00022737"/>
    </source>
</evidence>
<dbReference type="GO" id="GO:0140359">
    <property type="term" value="F:ABC-type transporter activity"/>
    <property type="evidence" value="ECO:0007669"/>
    <property type="project" value="InterPro"/>
</dbReference>
<reference evidence="13" key="2">
    <citation type="submission" date="2021-08" db="EMBL/GenBank/DDBJ databases">
        <authorList>
            <person name="Eriksson T."/>
        </authorList>
    </citation>
    <scope>NUCLEOTIDE SEQUENCE</scope>
    <source>
        <strain evidence="13">Stoneville</strain>
        <tissue evidence="13">Whole head</tissue>
    </source>
</reference>
<dbReference type="SUPFAM" id="SSF90123">
    <property type="entry name" value="ABC transporter transmembrane region"/>
    <property type="match status" value="5"/>
</dbReference>
<dbReference type="CDD" id="cd03244">
    <property type="entry name" value="ABCC_MRP_domain2"/>
    <property type="match status" value="3"/>
</dbReference>
<keyword evidence="2" id="KW-0813">Transport</keyword>
<evidence type="ECO:0000259" key="11">
    <source>
        <dbReference type="PROSITE" id="PS50893"/>
    </source>
</evidence>
<dbReference type="InterPro" id="IPR011527">
    <property type="entry name" value="ABC1_TM_dom"/>
</dbReference>
<feature type="transmembrane region" description="Helical" evidence="10">
    <location>
        <begin position="205"/>
        <end position="226"/>
    </location>
</feature>
<feature type="domain" description="ABC transporter" evidence="11">
    <location>
        <begin position="2399"/>
        <end position="2620"/>
    </location>
</feature>
<feature type="domain" description="ABC transporter" evidence="11">
    <location>
        <begin position="1497"/>
        <end position="1718"/>
    </location>
</feature>
<evidence type="ECO:0000313" key="13">
    <source>
        <dbReference type="EMBL" id="KAH0816733.1"/>
    </source>
</evidence>
<dbReference type="FunFam" id="1.20.1560.10:FF:000014">
    <property type="entry name" value="Multidrug resistance-associated protein member 4"/>
    <property type="match status" value="1"/>
</dbReference>
<evidence type="ECO:0000313" key="14">
    <source>
        <dbReference type="Proteomes" id="UP000719412"/>
    </source>
</evidence>
<dbReference type="Pfam" id="PF00664">
    <property type="entry name" value="ABC_membrane"/>
    <property type="match status" value="4"/>
</dbReference>
<dbReference type="InterPro" id="IPR050173">
    <property type="entry name" value="ABC_transporter_C-like"/>
</dbReference>
<dbReference type="Pfam" id="PF00005">
    <property type="entry name" value="ABC_tran"/>
    <property type="match status" value="6"/>
</dbReference>
<evidence type="ECO:0000256" key="6">
    <source>
        <dbReference type="ARBA" id="ARBA00022840"/>
    </source>
</evidence>
<dbReference type="EMBL" id="JABDTM020021031">
    <property type="protein sequence ID" value="KAH0816733.1"/>
    <property type="molecule type" value="Genomic_DNA"/>
</dbReference>
<protein>
    <submittedName>
        <fullName evidence="13">Uncharacterized protein</fullName>
    </submittedName>
</protein>
<feature type="transmembrane region" description="Helical" evidence="10">
    <location>
        <begin position="1792"/>
        <end position="1814"/>
    </location>
</feature>
<feature type="transmembrane region" description="Helical" evidence="10">
    <location>
        <begin position="813"/>
        <end position="838"/>
    </location>
</feature>
<dbReference type="GO" id="GO:0016887">
    <property type="term" value="F:ATP hydrolysis activity"/>
    <property type="evidence" value="ECO:0007669"/>
    <property type="project" value="InterPro"/>
</dbReference>
<dbReference type="FunFam" id="3.40.50.300:FF:003838">
    <property type="entry name" value="ATP-dependent bile acid permease, putative"/>
    <property type="match status" value="1"/>
</dbReference>
<dbReference type="InterPro" id="IPR027417">
    <property type="entry name" value="P-loop_NTPase"/>
</dbReference>
<feature type="compositionally biased region" description="Basic and acidic residues" evidence="9">
    <location>
        <begin position="2922"/>
        <end position="2931"/>
    </location>
</feature>
<feature type="transmembrane region" description="Helical" evidence="10">
    <location>
        <begin position="908"/>
        <end position="929"/>
    </location>
</feature>
<dbReference type="Gene3D" id="1.20.1560.10">
    <property type="entry name" value="ABC transporter type 1, transmembrane domain"/>
    <property type="match status" value="5"/>
</dbReference>
<dbReference type="Gene3D" id="3.40.50.300">
    <property type="entry name" value="P-loop containing nucleotide triphosphate hydrolases"/>
    <property type="match status" value="6"/>
</dbReference>
<keyword evidence="7 10" id="KW-1133">Transmembrane helix</keyword>
<dbReference type="PROSITE" id="PS50893">
    <property type="entry name" value="ABC_TRANSPORTER_2"/>
    <property type="match status" value="6"/>
</dbReference>
<evidence type="ECO:0000256" key="9">
    <source>
        <dbReference type="SAM" id="MobiDB-lite"/>
    </source>
</evidence>
<feature type="transmembrane region" description="Helical" evidence="10">
    <location>
        <begin position="1352"/>
        <end position="1369"/>
    </location>
</feature>
<dbReference type="SUPFAM" id="SSF52540">
    <property type="entry name" value="P-loop containing nucleoside triphosphate hydrolases"/>
    <property type="match status" value="6"/>
</dbReference>
<dbReference type="PROSITE" id="PS50929">
    <property type="entry name" value="ABC_TM1F"/>
    <property type="match status" value="4"/>
</dbReference>
<dbReference type="Proteomes" id="UP000719412">
    <property type="component" value="Unassembled WGS sequence"/>
</dbReference>
<dbReference type="CDD" id="cd03250">
    <property type="entry name" value="ABCC_MRP_domain1"/>
    <property type="match status" value="3"/>
</dbReference>
<gene>
    <name evidence="13" type="ORF">GEV33_006056</name>
</gene>
<evidence type="ECO:0000256" key="1">
    <source>
        <dbReference type="ARBA" id="ARBA00004141"/>
    </source>
</evidence>
<keyword evidence="4" id="KW-0677">Repeat</keyword>
<feature type="domain" description="ABC transporter" evidence="11">
    <location>
        <begin position="2700"/>
        <end position="2933"/>
    </location>
</feature>
<feature type="transmembrane region" description="Helical" evidence="10">
    <location>
        <begin position="935"/>
        <end position="953"/>
    </location>
</feature>
<dbReference type="FunFam" id="1.20.1560.10:FF:000017">
    <property type="entry name" value="Cystic fibrosis transmembrane conductance regulator"/>
    <property type="match status" value="1"/>
</dbReference>
<organism evidence="13 14">
    <name type="scientific">Tenebrio molitor</name>
    <name type="common">Yellow mealworm beetle</name>
    <dbReference type="NCBI Taxonomy" id="7067"/>
    <lineage>
        <taxon>Eukaryota</taxon>
        <taxon>Metazoa</taxon>
        <taxon>Ecdysozoa</taxon>
        <taxon>Arthropoda</taxon>
        <taxon>Hexapoda</taxon>
        <taxon>Insecta</taxon>
        <taxon>Pterygota</taxon>
        <taxon>Neoptera</taxon>
        <taxon>Endopterygota</taxon>
        <taxon>Coleoptera</taxon>
        <taxon>Polyphaga</taxon>
        <taxon>Cucujiformia</taxon>
        <taxon>Tenebrionidae</taxon>
        <taxon>Tenebrio</taxon>
    </lineage>
</organism>
<dbReference type="GO" id="GO:0016020">
    <property type="term" value="C:membrane"/>
    <property type="evidence" value="ECO:0007669"/>
    <property type="project" value="UniProtKB-SubCell"/>
</dbReference>
<feature type="domain" description="ABC transporter" evidence="11">
    <location>
        <begin position="1954"/>
        <end position="2161"/>
    </location>
</feature>
<evidence type="ECO:0000259" key="12">
    <source>
        <dbReference type="PROSITE" id="PS50929"/>
    </source>
</evidence>
<evidence type="ECO:0000256" key="3">
    <source>
        <dbReference type="ARBA" id="ARBA00022692"/>
    </source>
</evidence>